<sequence length="439" mass="46794">MSNQDVTSHHRSGRGAFRLLAAAGATAALALGLTVAPSAPATAADVPDSFTISGSGYGHGVGMAQYGAYQMAREGRSPGQILGHYYQGARNGAVRTPRDIDVQVYGPDPYGVDGYGDSGPTRIDVKGGTWALQAQGRTVARGSGPVELSVRRGGLVVRTDGRTHRYDRMWLLWSGTPHYRPDAAPSVAHVRGAHGSYRWGRLQLSASAGVPNVVNRVPLNGAYLFGLAEMPASWGAHGGRAALEAQAIVARSFALLRSGQWKARCRCHVVDDVRDQHFSGFKNESGASAGHWIAAVKATRTSLTRARVLTWSGRPVEAHYFSSSGGRTAHSEDVWASEVPYERSVADPYSLRAPGNGHASWSRRLTQKGAQRLFGLSEVASIKIADRYRSGQVAVLVAKSPSGKSATVRGSADHIRSVVGKHTRGGNVPSSWIDRVRSN</sequence>
<dbReference type="GO" id="GO:0030435">
    <property type="term" value="P:sporulation resulting in formation of a cellular spore"/>
    <property type="evidence" value="ECO:0007669"/>
    <property type="project" value="InterPro"/>
</dbReference>
<comment type="caution">
    <text evidence="4">The sequence shown here is derived from an EMBL/GenBank/DDBJ whole genome shotgun (WGS) entry which is preliminary data.</text>
</comment>
<dbReference type="EMBL" id="JAMTCS010000011">
    <property type="protein sequence ID" value="MCP2266096.1"/>
    <property type="molecule type" value="Genomic_DNA"/>
</dbReference>
<gene>
    <name evidence="4" type="ORF">APR03_003461</name>
</gene>
<keyword evidence="2" id="KW-0732">Signal</keyword>
<evidence type="ECO:0000256" key="1">
    <source>
        <dbReference type="SAM" id="MobiDB-lite"/>
    </source>
</evidence>
<dbReference type="InterPro" id="IPR013486">
    <property type="entry name" value="SpoIID/LytB"/>
</dbReference>
<dbReference type="NCBIfam" id="TIGR02669">
    <property type="entry name" value="SpoIID_LytB"/>
    <property type="match status" value="1"/>
</dbReference>
<dbReference type="InterPro" id="IPR013693">
    <property type="entry name" value="SpoIID/LytB_N"/>
</dbReference>
<name>A0A9X2GBJ2_9MICO</name>
<dbReference type="InterPro" id="IPR006311">
    <property type="entry name" value="TAT_signal"/>
</dbReference>
<dbReference type="Proteomes" id="UP001139493">
    <property type="component" value="Unassembled WGS sequence"/>
</dbReference>
<proteinExistence type="predicted"/>
<protein>
    <submittedName>
        <fullName evidence="4">Stage II sporulation protein D</fullName>
    </submittedName>
</protein>
<feature type="domain" description="Sporulation stage II protein D amidase enhancer LytB N-terminal" evidence="3">
    <location>
        <begin position="212"/>
        <end position="301"/>
    </location>
</feature>
<evidence type="ECO:0000259" key="3">
    <source>
        <dbReference type="Pfam" id="PF08486"/>
    </source>
</evidence>
<dbReference type="PROSITE" id="PS51318">
    <property type="entry name" value="TAT"/>
    <property type="match status" value="1"/>
</dbReference>
<feature type="region of interest" description="Disordered" evidence="1">
    <location>
        <begin position="420"/>
        <end position="439"/>
    </location>
</feature>
<keyword evidence="5" id="KW-1185">Reference proteome</keyword>
<feature type="chain" id="PRO_5040970923" evidence="2">
    <location>
        <begin position="44"/>
        <end position="439"/>
    </location>
</feature>
<reference evidence="4" key="1">
    <citation type="submission" date="2022-06" db="EMBL/GenBank/DDBJ databases">
        <title>Genomic Encyclopedia of Archaeal and Bacterial Type Strains, Phase II (KMG-II): from individual species to whole genera.</title>
        <authorList>
            <person name="Goeker M."/>
        </authorList>
    </citation>
    <scope>NUCLEOTIDE SEQUENCE</scope>
    <source>
        <strain evidence="4">DSM 26652</strain>
    </source>
</reference>
<evidence type="ECO:0000313" key="4">
    <source>
        <dbReference type="EMBL" id="MCP2266096.1"/>
    </source>
</evidence>
<accession>A0A9X2GBJ2</accession>
<dbReference type="Pfam" id="PF08486">
    <property type="entry name" value="SpoIID"/>
    <property type="match status" value="1"/>
</dbReference>
<dbReference type="AlphaFoldDB" id="A0A9X2GBJ2"/>
<feature type="signal peptide" evidence="2">
    <location>
        <begin position="1"/>
        <end position="43"/>
    </location>
</feature>
<evidence type="ECO:0000313" key="5">
    <source>
        <dbReference type="Proteomes" id="UP001139493"/>
    </source>
</evidence>
<evidence type="ECO:0000256" key="2">
    <source>
        <dbReference type="SAM" id="SignalP"/>
    </source>
</evidence>
<dbReference type="RefSeq" id="WP_253837637.1">
    <property type="nucleotide sequence ID" value="NZ_JAMTCS010000011.1"/>
</dbReference>
<organism evidence="4 5">
    <name type="scientific">Promicromonospora thailandica</name>
    <dbReference type="NCBI Taxonomy" id="765201"/>
    <lineage>
        <taxon>Bacteria</taxon>
        <taxon>Bacillati</taxon>
        <taxon>Actinomycetota</taxon>
        <taxon>Actinomycetes</taxon>
        <taxon>Micrococcales</taxon>
        <taxon>Promicromonosporaceae</taxon>
        <taxon>Promicromonospora</taxon>
    </lineage>
</organism>